<dbReference type="InterPro" id="IPR036779">
    <property type="entry name" value="LysM_dom_sf"/>
</dbReference>
<reference evidence="5" key="2">
    <citation type="submission" date="2020-09" db="EMBL/GenBank/DDBJ databases">
        <authorList>
            <person name="Sun Q."/>
            <person name="Zhou Y."/>
        </authorList>
    </citation>
    <scope>NUCLEOTIDE SEQUENCE</scope>
    <source>
        <strain evidence="5">CGMCC 1.12754</strain>
    </source>
</reference>
<dbReference type="InterPro" id="IPR050570">
    <property type="entry name" value="Cell_wall_metabolism_enzyme"/>
</dbReference>
<gene>
    <name evidence="5" type="ORF">GCM10011398_21810</name>
</gene>
<dbReference type="PROSITE" id="PS51109">
    <property type="entry name" value="G5"/>
    <property type="match status" value="1"/>
</dbReference>
<dbReference type="Gene3D" id="2.70.70.10">
    <property type="entry name" value="Glucose Permease (Domain IIA)"/>
    <property type="match status" value="1"/>
</dbReference>
<reference evidence="5" key="1">
    <citation type="journal article" date="2014" name="Int. J. Syst. Evol. Microbiol.">
        <title>Complete genome sequence of Corynebacterium casei LMG S-19264T (=DSM 44701T), isolated from a smear-ripened cheese.</title>
        <authorList>
            <consortium name="US DOE Joint Genome Institute (JGI-PGF)"/>
            <person name="Walter F."/>
            <person name="Albersmeier A."/>
            <person name="Kalinowski J."/>
            <person name="Ruckert C."/>
        </authorList>
    </citation>
    <scope>NUCLEOTIDE SEQUENCE</scope>
    <source>
        <strain evidence="5">CGMCC 1.12754</strain>
    </source>
</reference>
<evidence type="ECO:0000313" key="6">
    <source>
        <dbReference type="Proteomes" id="UP000622860"/>
    </source>
</evidence>
<dbReference type="Gene3D" id="2.20.230.10">
    <property type="entry name" value="Resuscitation-promoting factor rpfb"/>
    <property type="match status" value="1"/>
</dbReference>
<evidence type="ECO:0000313" key="5">
    <source>
        <dbReference type="EMBL" id="GGG76484.1"/>
    </source>
</evidence>
<name>A0A917HDQ4_9BACI</name>
<protein>
    <submittedName>
        <fullName evidence="5">Metalloendopeptidase</fullName>
    </submittedName>
</protein>
<sequence>MIVVIEGNQTGKRKSFSLLKKTAITTCLGLSLTFTTVFADETAELETVYHVYVDGEHIGKIDDKAVAESVMNEKVTAGQEKFDKFDMTIGENVSFVPEKVFNPTYNNSKVTDILKTELSVKAEAVELKIADKTVGYFKDQETADAALKAYKAKYVDEKKLEKLEAEKAEQQTQDNPKKTEASQELSVGDSILLDVTLSEKVSFSEQKVLPKDILTVKEGVKLLEKGTLKGKVHKVEDGDVLGGIASSYDLSLEKLLELNPSLKEDSLLHLDQEINVMEYKPIVDVIVKQEKMAEETIEHETEVVESDELYKGETNVKQEGKDGKQIVHYAIQKKNGKVTSKEAIDKKVTIEPVKKIIVKGTKVIASRGSGNLHWPTIGGYVSSNVGQRWGRMHKGMDIARPSNRAILAADNGVVVEAGRDGSFGNKIVINHNNGMKTIYAHLSSIGVQVGQTVERGSQIGVMGATGNSTGVHLHFEVHVNGSLQNPQKYF</sequence>
<feature type="domain" description="G5" evidence="3">
    <location>
        <begin position="283"/>
        <end position="363"/>
    </location>
</feature>
<dbReference type="EMBL" id="BMFR01000008">
    <property type="protein sequence ID" value="GGG76484.1"/>
    <property type="molecule type" value="Genomic_DNA"/>
</dbReference>
<keyword evidence="6" id="KW-1185">Reference proteome</keyword>
<dbReference type="PANTHER" id="PTHR21666">
    <property type="entry name" value="PEPTIDASE-RELATED"/>
    <property type="match status" value="1"/>
</dbReference>
<dbReference type="InterPro" id="IPR016047">
    <property type="entry name" value="M23ase_b-sheet_dom"/>
</dbReference>
<dbReference type="SUPFAM" id="SSF54106">
    <property type="entry name" value="LysM domain"/>
    <property type="match status" value="1"/>
</dbReference>
<evidence type="ECO:0000259" key="3">
    <source>
        <dbReference type="PROSITE" id="PS51109"/>
    </source>
</evidence>
<dbReference type="PROSITE" id="PS51782">
    <property type="entry name" value="LYSM"/>
    <property type="match status" value="1"/>
</dbReference>
<dbReference type="Pfam" id="PF01551">
    <property type="entry name" value="Peptidase_M23"/>
    <property type="match status" value="1"/>
</dbReference>
<dbReference type="Proteomes" id="UP000622860">
    <property type="component" value="Unassembled WGS sequence"/>
</dbReference>
<organism evidence="5 6">
    <name type="scientific">Virgibacillus oceani</name>
    <dbReference type="NCBI Taxonomy" id="1479511"/>
    <lineage>
        <taxon>Bacteria</taxon>
        <taxon>Bacillati</taxon>
        <taxon>Bacillota</taxon>
        <taxon>Bacilli</taxon>
        <taxon>Bacillales</taxon>
        <taxon>Bacillaceae</taxon>
        <taxon>Virgibacillus</taxon>
    </lineage>
</organism>
<dbReference type="InterPro" id="IPR011098">
    <property type="entry name" value="G5_dom"/>
</dbReference>
<dbReference type="CDD" id="cd12797">
    <property type="entry name" value="M23_peptidase"/>
    <property type="match status" value="1"/>
</dbReference>
<dbReference type="SMART" id="SM00257">
    <property type="entry name" value="LysM"/>
    <property type="match status" value="1"/>
</dbReference>
<dbReference type="CDD" id="cd00118">
    <property type="entry name" value="LysM"/>
    <property type="match status" value="1"/>
</dbReference>
<feature type="domain" description="LysM" evidence="4">
    <location>
        <begin position="231"/>
        <end position="276"/>
    </location>
</feature>
<feature type="chain" id="PRO_5037942379" evidence="2">
    <location>
        <begin position="40"/>
        <end position="490"/>
    </location>
</feature>
<dbReference type="InterPro" id="IPR011055">
    <property type="entry name" value="Dup_hybrid_motif"/>
</dbReference>
<dbReference type="PANTHER" id="PTHR21666:SF270">
    <property type="entry name" value="MUREIN HYDROLASE ACTIVATOR ENVC"/>
    <property type="match status" value="1"/>
</dbReference>
<dbReference type="Pfam" id="PF07501">
    <property type="entry name" value="G5"/>
    <property type="match status" value="1"/>
</dbReference>
<keyword evidence="1 2" id="KW-0732">Signal</keyword>
<evidence type="ECO:0000256" key="1">
    <source>
        <dbReference type="ARBA" id="ARBA00022729"/>
    </source>
</evidence>
<dbReference type="Gene3D" id="3.10.350.10">
    <property type="entry name" value="LysM domain"/>
    <property type="match status" value="1"/>
</dbReference>
<comment type="caution">
    <text evidence="5">The sequence shown here is derived from an EMBL/GenBank/DDBJ whole genome shotgun (WGS) entry which is preliminary data.</text>
</comment>
<feature type="signal peptide" evidence="2">
    <location>
        <begin position="1"/>
        <end position="39"/>
    </location>
</feature>
<dbReference type="SUPFAM" id="SSF51261">
    <property type="entry name" value="Duplicated hybrid motif"/>
    <property type="match status" value="1"/>
</dbReference>
<dbReference type="AlphaFoldDB" id="A0A917HDQ4"/>
<dbReference type="Pfam" id="PF01476">
    <property type="entry name" value="LysM"/>
    <property type="match status" value="1"/>
</dbReference>
<accession>A0A917HDQ4</accession>
<evidence type="ECO:0000256" key="2">
    <source>
        <dbReference type="SAM" id="SignalP"/>
    </source>
</evidence>
<dbReference type="GO" id="GO:0004222">
    <property type="term" value="F:metalloendopeptidase activity"/>
    <property type="evidence" value="ECO:0007669"/>
    <property type="project" value="TreeGrafter"/>
</dbReference>
<dbReference type="SMART" id="SM01208">
    <property type="entry name" value="G5"/>
    <property type="match status" value="1"/>
</dbReference>
<dbReference type="InterPro" id="IPR018392">
    <property type="entry name" value="LysM"/>
</dbReference>
<proteinExistence type="predicted"/>
<evidence type="ECO:0000259" key="4">
    <source>
        <dbReference type="PROSITE" id="PS51782"/>
    </source>
</evidence>